<gene>
    <name evidence="2" type="ORF">PVAR5_5851</name>
</gene>
<evidence type="ECO:0000256" key="1">
    <source>
        <dbReference type="SAM" id="MobiDB-lite"/>
    </source>
</evidence>
<name>V5FYL1_BYSSN</name>
<dbReference type="Gene3D" id="3.30.530.20">
    <property type="match status" value="2"/>
</dbReference>
<keyword evidence="3" id="KW-1185">Reference proteome</keyword>
<evidence type="ECO:0000313" key="2">
    <source>
        <dbReference type="EMBL" id="GAD97178.1"/>
    </source>
</evidence>
<evidence type="ECO:0008006" key="4">
    <source>
        <dbReference type="Google" id="ProtNLM"/>
    </source>
</evidence>
<dbReference type="InParanoid" id="V5FYL1"/>
<dbReference type="EMBL" id="BAUL01000189">
    <property type="protein sequence ID" value="GAD97178.1"/>
    <property type="molecule type" value="Genomic_DNA"/>
</dbReference>
<dbReference type="CDD" id="cd07822">
    <property type="entry name" value="SRPBCC_4"/>
    <property type="match status" value="1"/>
</dbReference>
<dbReference type="Proteomes" id="UP000018001">
    <property type="component" value="Unassembled WGS sequence"/>
</dbReference>
<organism evidence="2 3">
    <name type="scientific">Byssochlamys spectabilis (strain No. 5 / NBRC 109023)</name>
    <name type="common">Paecilomyces variotii</name>
    <dbReference type="NCBI Taxonomy" id="1356009"/>
    <lineage>
        <taxon>Eukaryota</taxon>
        <taxon>Fungi</taxon>
        <taxon>Dikarya</taxon>
        <taxon>Ascomycota</taxon>
        <taxon>Pezizomycotina</taxon>
        <taxon>Eurotiomycetes</taxon>
        <taxon>Eurotiomycetidae</taxon>
        <taxon>Eurotiales</taxon>
        <taxon>Thermoascaceae</taxon>
        <taxon>Paecilomyces</taxon>
    </lineage>
</organism>
<evidence type="ECO:0000313" key="3">
    <source>
        <dbReference type="Proteomes" id="UP000018001"/>
    </source>
</evidence>
<feature type="compositionally biased region" description="Low complexity" evidence="1">
    <location>
        <begin position="69"/>
        <end position="80"/>
    </location>
</feature>
<proteinExistence type="predicted"/>
<accession>V5FYL1</accession>
<dbReference type="InterPro" id="IPR023393">
    <property type="entry name" value="START-like_dom_sf"/>
</dbReference>
<dbReference type="eggNOG" id="ENOG502S6PP">
    <property type="taxonomic scope" value="Eukaryota"/>
</dbReference>
<dbReference type="AlphaFoldDB" id="V5FYL1"/>
<dbReference type="SUPFAM" id="SSF55961">
    <property type="entry name" value="Bet v1-like"/>
    <property type="match status" value="1"/>
</dbReference>
<comment type="caution">
    <text evidence="2">The sequence shown here is derived from an EMBL/GenBank/DDBJ whole genome shotgun (WGS) entry which is preliminary data.</text>
</comment>
<feature type="region of interest" description="Disordered" evidence="1">
    <location>
        <begin position="66"/>
        <end position="94"/>
    </location>
</feature>
<dbReference type="OrthoDB" id="509124at2759"/>
<sequence length="233" mass="25896">MPTASERDLSSQSTPTIPSSKAILHISASTRVKAPISRIWDTLINTSTWPEWNSFISRVTIRDQPHYGSSADPATATSSSHPDESNGHNKVNVTNNNRLSPIFVLGTRASFHAVMNPKKPENTTEVPLVITDFKPPPDALSETGGRIARIVWSSDHGSGLKGSLSSWLLHAERVHQIEELDEEGESFAEVRTWEAQKGLLAYVVKYLYGSFLQAAFGRWVDELKGFIEREIER</sequence>
<reference evidence="3" key="1">
    <citation type="journal article" date="2014" name="Genome Announc.">
        <title>Draft genome sequence of the formaldehyde-resistant fungus Byssochlamys spectabilis No. 5 (anamorph Paecilomyces variotii No. 5) (NBRC109023).</title>
        <authorList>
            <person name="Oka T."/>
            <person name="Ekino K."/>
            <person name="Fukuda K."/>
            <person name="Nomura Y."/>
        </authorList>
    </citation>
    <scope>NUCLEOTIDE SEQUENCE [LARGE SCALE GENOMIC DNA]</scope>
    <source>
        <strain evidence="3">No. 5 / NBRC 109023</strain>
    </source>
</reference>
<dbReference type="HOGENOM" id="CLU_069867_0_2_1"/>
<protein>
    <recommendedName>
        <fullName evidence="4">Coenzyme Q-binding protein COQ10 START domain-containing protein</fullName>
    </recommendedName>
</protein>